<feature type="domain" description="SAC" evidence="6">
    <location>
        <begin position="151"/>
        <end position="496"/>
    </location>
</feature>
<keyword evidence="8" id="KW-1185">Reference proteome</keyword>
<evidence type="ECO:0000256" key="5">
    <source>
        <dbReference type="SAM" id="MobiDB-lite"/>
    </source>
</evidence>
<feature type="region of interest" description="Disordered" evidence="5">
    <location>
        <begin position="925"/>
        <end position="955"/>
    </location>
</feature>
<dbReference type="Pfam" id="PF02383">
    <property type="entry name" value="Syja_N"/>
    <property type="match status" value="1"/>
</dbReference>
<evidence type="ECO:0000256" key="3">
    <source>
        <dbReference type="ARBA" id="ARBA00013044"/>
    </source>
</evidence>
<name>A0ABP0EDT5_9ASCO</name>
<evidence type="ECO:0000256" key="4">
    <source>
        <dbReference type="ARBA" id="ARBA00022801"/>
    </source>
</evidence>
<dbReference type="InterPro" id="IPR036691">
    <property type="entry name" value="Endo/exonu/phosph_ase_sf"/>
</dbReference>
<dbReference type="SUPFAM" id="SSF56219">
    <property type="entry name" value="DNase I-like"/>
    <property type="match status" value="1"/>
</dbReference>
<evidence type="ECO:0000313" key="8">
    <source>
        <dbReference type="Proteomes" id="UP001497600"/>
    </source>
</evidence>
<comment type="similarity">
    <text evidence="2">In the central section; belongs to the inositol 1,4,5-trisphosphate 5-phosphatase family.</text>
</comment>
<feature type="region of interest" description="Disordered" evidence="5">
    <location>
        <begin position="970"/>
        <end position="1134"/>
    </location>
</feature>
<sequence length="1134" mass="125750">MRVVYKEDPRTLAIVSDTHALAFRSLPPPPSREKSAVAVELLPAGQITREHGYRNLLRRDIHGCLGLIEVQGKAYLAVVSRAAAGVARPVGGQSVDRIYGVEFLSLVDNEWDFRDSANAGGNTPGSYNNNSHGNYDPNTDDEMSVHPCDEMRKLLSNGSFYFSNDFDLTSLLQNRGVITSSNNMDDGGDTTFAPSKTSREYMWNAFMMKELFKFRGNLDPYVQTILDTNKIFTTVIRGFAKTIPLNSDDSFTIISKQSWKRAGTRFNARGIDDDGNVANFVETEFIYNHQSMGQVYAFTQIRGSVPAFWEQDTTLLNPKITLTRSIEATQPTFDKHFTDLCTKHGCCHVINLLSKTKPAEVQLSNRYKELYLNSNHREEIDFSDFDFHHETKQLGFVGATKILPMLEQSLEQFGWFVYDSEQHEVITRQDGTFRTNCLDCLDRTNLIQQVISSTVLKHIMQTTNSNSYSFSPEDLLSKHNALWADNGDAISQIYTGTNALKSSFSRSGKMNLAGALSDVTKSVSRMYQNTFVDSKKQSLMDVLLGRDARATPVKIYDPINEYIQEKLRAQSSVYTTTEDITIFVGTFNINAANAMSRPDLTSWLFPPENAGQPLPDIFALGLQEIIELNAGSMLNNDGSKAQQWTKLLDQQLNSNSGDNDDNSSYILLRTESISSMSLLLFVKKSKVHCITQVAGSSKKTGLGGIAANKGGCSVRFEYGATSFCLVTSHLAAGNAALLERFNDYQSIIQGLTFTRNYTIQDHDHILWFGDLNYRIALPNDHCRNLIQHGAFDELSAVDQLNQEIREKGAFYGFKEGAIKFYPTYKFDKGTSDYDSSEKQRVPSWTDRVLYRKGPSSRNNSSRSTLTQLNYNSVMDIMCSDHKPVYSTYRGPVTFVDNSKKKAISRELYYTYKKEHGDEAEVSLVDGDFSSSSSSAASVVSPRSSRSPPAASQNSNRLSFAVDTLSQMNLLDDDLPSVTPRLPQRTNTLPRRVPPPLNNGDSSFRKVTTPNDSNSSTSTSRSTQVPPPPPPPRRTPTAPVGFSSTPLIPSRSNSTTPITTSVPSPVATPAPIEQSKTAPLVPSKPVALVAAKTGAPAVEEKSTRTPPSGPPPPRRNPTATTPTMNMNDWKPLVPK</sequence>
<dbReference type="EC" id="3.1.3.36" evidence="3"/>
<feature type="compositionally biased region" description="Pro residues" evidence="5">
    <location>
        <begin position="1024"/>
        <end position="1033"/>
    </location>
</feature>
<gene>
    <name evidence="7" type="primary">INP53</name>
    <name evidence="7" type="ORF">CAAN4_C08240</name>
</gene>
<proteinExistence type="inferred from homology"/>
<accession>A0ABP0EDT5</accession>
<feature type="compositionally biased region" description="Polar residues" evidence="5">
    <location>
        <begin position="1041"/>
        <end position="1053"/>
    </location>
</feature>
<dbReference type="InterPro" id="IPR000300">
    <property type="entry name" value="IPPc"/>
</dbReference>
<reference evidence="7 8" key="1">
    <citation type="submission" date="2024-01" db="EMBL/GenBank/DDBJ databases">
        <authorList>
            <consortium name="Genoscope - CEA"/>
            <person name="William W."/>
        </authorList>
    </citation>
    <scope>NUCLEOTIDE SEQUENCE [LARGE SCALE GENOMIC DNA]</scope>
    <source>
        <strain evidence="7 8">29B2s-10</strain>
    </source>
</reference>
<feature type="compositionally biased region" description="Low complexity" evidence="5">
    <location>
        <begin position="1054"/>
        <end position="1071"/>
    </location>
</feature>
<keyword evidence="4" id="KW-0378">Hydrolase</keyword>
<feature type="compositionally biased region" description="Low complexity" evidence="5">
    <location>
        <begin position="929"/>
        <end position="951"/>
    </location>
</feature>
<feature type="compositionally biased region" description="Low complexity" evidence="5">
    <location>
        <begin position="1006"/>
        <end position="1023"/>
    </location>
</feature>
<dbReference type="Pfam" id="PF22669">
    <property type="entry name" value="Exo_endo_phos2"/>
    <property type="match status" value="1"/>
</dbReference>
<organism evidence="7 8">
    <name type="scientific">[Candida] anglica</name>
    <dbReference type="NCBI Taxonomy" id="148631"/>
    <lineage>
        <taxon>Eukaryota</taxon>
        <taxon>Fungi</taxon>
        <taxon>Dikarya</taxon>
        <taxon>Ascomycota</taxon>
        <taxon>Saccharomycotina</taxon>
        <taxon>Pichiomycetes</taxon>
        <taxon>Debaryomycetaceae</taxon>
        <taxon>Kurtzmaniella</taxon>
    </lineage>
</organism>
<dbReference type="PROSITE" id="PS50275">
    <property type="entry name" value="SAC"/>
    <property type="match status" value="1"/>
</dbReference>
<dbReference type="InterPro" id="IPR002013">
    <property type="entry name" value="SAC_dom"/>
</dbReference>
<protein>
    <recommendedName>
        <fullName evidence="3">phosphoinositide 5-phosphatase</fullName>
        <ecNumber evidence="3">3.1.3.36</ecNumber>
    </recommendedName>
</protein>
<comment type="similarity">
    <text evidence="1">Belongs to the synaptojanin family.</text>
</comment>
<feature type="compositionally biased region" description="Polar residues" evidence="5">
    <location>
        <begin position="119"/>
        <end position="137"/>
    </location>
</feature>
<dbReference type="PANTHER" id="PTHR11200:SF257">
    <property type="entry name" value="PHOSPHOINOSITIDE 5-PHOSPHATASE"/>
    <property type="match status" value="1"/>
</dbReference>
<evidence type="ECO:0000313" key="7">
    <source>
        <dbReference type="EMBL" id="CAK7900630.1"/>
    </source>
</evidence>
<evidence type="ECO:0000256" key="1">
    <source>
        <dbReference type="ARBA" id="ARBA00008943"/>
    </source>
</evidence>
<dbReference type="PANTHER" id="PTHR11200">
    <property type="entry name" value="INOSITOL 5-PHOSPHATASE"/>
    <property type="match status" value="1"/>
</dbReference>
<dbReference type="Gene3D" id="3.60.10.10">
    <property type="entry name" value="Endonuclease/exonuclease/phosphatase"/>
    <property type="match status" value="1"/>
</dbReference>
<dbReference type="InterPro" id="IPR046985">
    <property type="entry name" value="IP5"/>
</dbReference>
<dbReference type="SMART" id="SM00128">
    <property type="entry name" value="IPPc"/>
    <property type="match status" value="1"/>
</dbReference>
<evidence type="ECO:0000256" key="2">
    <source>
        <dbReference type="ARBA" id="ARBA00009678"/>
    </source>
</evidence>
<evidence type="ECO:0000259" key="6">
    <source>
        <dbReference type="PROSITE" id="PS50275"/>
    </source>
</evidence>
<feature type="region of interest" description="Disordered" evidence="5">
    <location>
        <begin position="117"/>
        <end position="139"/>
    </location>
</feature>
<dbReference type="EMBL" id="OZ004255">
    <property type="protein sequence ID" value="CAK7900630.1"/>
    <property type="molecule type" value="Genomic_DNA"/>
</dbReference>
<dbReference type="Proteomes" id="UP001497600">
    <property type="component" value="Chromosome C"/>
</dbReference>